<name>A0AAV0B271_PHAPC</name>
<dbReference type="AlphaFoldDB" id="A0AAV0B271"/>
<reference evidence="2" key="1">
    <citation type="submission" date="2022-06" db="EMBL/GenBank/DDBJ databases">
        <authorList>
            <consortium name="SYNGENTA / RWTH Aachen University"/>
        </authorList>
    </citation>
    <scope>NUCLEOTIDE SEQUENCE</scope>
</reference>
<comment type="caution">
    <text evidence="2">The sequence shown here is derived from an EMBL/GenBank/DDBJ whole genome shotgun (WGS) entry which is preliminary data.</text>
</comment>
<organism evidence="2 3">
    <name type="scientific">Phakopsora pachyrhizi</name>
    <name type="common">Asian soybean rust disease fungus</name>
    <dbReference type="NCBI Taxonomy" id="170000"/>
    <lineage>
        <taxon>Eukaryota</taxon>
        <taxon>Fungi</taxon>
        <taxon>Dikarya</taxon>
        <taxon>Basidiomycota</taxon>
        <taxon>Pucciniomycotina</taxon>
        <taxon>Pucciniomycetes</taxon>
        <taxon>Pucciniales</taxon>
        <taxon>Phakopsoraceae</taxon>
        <taxon>Phakopsora</taxon>
    </lineage>
</organism>
<evidence type="ECO:0000313" key="2">
    <source>
        <dbReference type="EMBL" id="CAH7676331.1"/>
    </source>
</evidence>
<accession>A0AAV0B271</accession>
<dbReference type="EMBL" id="CALTRL010002646">
    <property type="protein sequence ID" value="CAH7676331.1"/>
    <property type="molecule type" value="Genomic_DNA"/>
</dbReference>
<proteinExistence type="predicted"/>
<evidence type="ECO:0000313" key="3">
    <source>
        <dbReference type="Proteomes" id="UP001153365"/>
    </source>
</evidence>
<protein>
    <submittedName>
        <fullName evidence="2">Expressed protein</fullName>
    </submittedName>
</protein>
<sequence length="192" mass="21834">MEFLSLFILALLAIVKTSPPDIHSRDVSSIENGRYSREDDEIVYCNSRFIHCSEQKSVCENVEGINTKEYTGSKTITYLCDNKKSVVPYSSNNKIYFRYFCFKILKKGPRGTSTVQYSEMDIRFINCTPLSGNNMGTLVDLTEGISEYYIDDGKNYITANNKKYVCESRYADKVMQFRHSSCSGDLGTAECP</sequence>
<keyword evidence="1" id="KW-0732">Signal</keyword>
<gene>
    <name evidence="2" type="ORF">PPACK8108_LOCUS11451</name>
</gene>
<evidence type="ECO:0000256" key="1">
    <source>
        <dbReference type="SAM" id="SignalP"/>
    </source>
</evidence>
<feature type="chain" id="PRO_5043538492" evidence="1">
    <location>
        <begin position="18"/>
        <end position="192"/>
    </location>
</feature>
<keyword evidence="3" id="KW-1185">Reference proteome</keyword>
<feature type="signal peptide" evidence="1">
    <location>
        <begin position="1"/>
        <end position="17"/>
    </location>
</feature>
<dbReference type="Proteomes" id="UP001153365">
    <property type="component" value="Unassembled WGS sequence"/>
</dbReference>